<name>A0ABU6CWP4_9GAMM</name>
<keyword evidence="2" id="KW-1185">Reference proteome</keyword>
<reference evidence="1 2" key="2">
    <citation type="submission" date="2024-01" db="EMBL/GenBank/DDBJ databases">
        <authorList>
            <person name="Xie X."/>
        </authorList>
    </citation>
    <scope>NUCLEOTIDE SEQUENCE [LARGE SCALE GENOMIC DNA]</scope>
    <source>
        <strain evidence="1">SCUT-1</strain>
    </source>
</reference>
<proteinExistence type="predicted"/>
<sequence length="64" mass="7308">MDSEKTKPQLPPELGEPPLKVPIWVTYAEEKPEFKTSITTILSGLWSLLLLIKERFSKSHNGKE</sequence>
<dbReference type="RefSeq" id="WP_324694671.1">
    <property type="nucleotide sequence ID" value="NZ_JAYMYJ010000091.1"/>
</dbReference>
<comment type="caution">
    <text evidence="1">The sequence shown here is derived from an EMBL/GenBank/DDBJ whole genome shotgun (WGS) entry which is preliminary data.</text>
</comment>
<accession>A0ABU6CWP4</accession>
<organism evidence="1 2">
    <name type="scientific">Candidatus Thiothrix phosphatis</name>
    <dbReference type="NCBI Taxonomy" id="3112415"/>
    <lineage>
        <taxon>Bacteria</taxon>
        <taxon>Pseudomonadati</taxon>
        <taxon>Pseudomonadota</taxon>
        <taxon>Gammaproteobacteria</taxon>
        <taxon>Thiotrichales</taxon>
        <taxon>Thiotrichaceae</taxon>
        <taxon>Thiothrix</taxon>
    </lineage>
</organism>
<protein>
    <submittedName>
        <fullName evidence="1">Uncharacterized protein</fullName>
    </submittedName>
</protein>
<gene>
    <name evidence="1" type="ORF">VSS37_09565</name>
</gene>
<dbReference type="EMBL" id="JAYMYJ010000091">
    <property type="protein sequence ID" value="MEB4591223.1"/>
    <property type="molecule type" value="Genomic_DNA"/>
</dbReference>
<reference evidence="2" key="1">
    <citation type="submission" date="2023-07" db="EMBL/GenBank/DDBJ databases">
        <title>The carbon used by Thiothrix.</title>
        <authorList>
            <person name="Chen L."/>
        </authorList>
    </citation>
    <scope>NUCLEOTIDE SEQUENCE [LARGE SCALE GENOMIC DNA]</scope>
</reference>
<dbReference type="Proteomes" id="UP001308005">
    <property type="component" value="Unassembled WGS sequence"/>
</dbReference>
<evidence type="ECO:0000313" key="2">
    <source>
        <dbReference type="Proteomes" id="UP001308005"/>
    </source>
</evidence>
<evidence type="ECO:0000313" key="1">
    <source>
        <dbReference type="EMBL" id="MEB4591223.1"/>
    </source>
</evidence>